<dbReference type="InterPro" id="IPR000192">
    <property type="entry name" value="Aminotrans_V_dom"/>
</dbReference>
<proteinExistence type="inferred from homology"/>
<reference evidence="10" key="1">
    <citation type="submission" date="2020-11" db="EMBL/GenBank/DDBJ databases">
        <authorList>
            <person name="Tran Van P."/>
        </authorList>
    </citation>
    <scope>NUCLEOTIDE SEQUENCE</scope>
</reference>
<evidence type="ECO:0000256" key="7">
    <source>
        <dbReference type="RuleBase" id="RU004075"/>
    </source>
</evidence>
<dbReference type="Gene3D" id="3.90.1150.10">
    <property type="entry name" value="Aspartate Aminotransferase, domain 1"/>
    <property type="match status" value="2"/>
</dbReference>
<comment type="similarity">
    <text evidence="2 7">Belongs to the class-V pyridoxal-phosphate-dependent aminotransferase family.</text>
</comment>
<organism evidence="10">
    <name type="scientific">Oppiella nova</name>
    <dbReference type="NCBI Taxonomy" id="334625"/>
    <lineage>
        <taxon>Eukaryota</taxon>
        <taxon>Metazoa</taxon>
        <taxon>Ecdysozoa</taxon>
        <taxon>Arthropoda</taxon>
        <taxon>Chelicerata</taxon>
        <taxon>Arachnida</taxon>
        <taxon>Acari</taxon>
        <taxon>Acariformes</taxon>
        <taxon>Sarcoptiformes</taxon>
        <taxon>Oribatida</taxon>
        <taxon>Brachypylina</taxon>
        <taxon>Oppioidea</taxon>
        <taxon>Oppiidae</taxon>
        <taxon>Oppiella</taxon>
    </lineage>
</organism>
<dbReference type="GO" id="GO:0008453">
    <property type="term" value="F:alanine-glyoxylate transaminase activity"/>
    <property type="evidence" value="ECO:0007669"/>
    <property type="project" value="UniProtKB-EC"/>
</dbReference>
<dbReference type="InterPro" id="IPR015421">
    <property type="entry name" value="PyrdxlP-dep_Trfase_major"/>
</dbReference>
<dbReference type="OrthoDB" id="7403325at2759"/>
<dbReference type="InterPro" id="IPR015422">
    <property type="entry name" value="PyrdxlP-dep_Trfase_small"/>
</dbReference>
<dbReference type="Pfam" id="PF00266">
    <property type="entry name" value="Aminotran_5"/>
    <property type="match status" value="1"/>
</dbReference>
<comment type="cofactor">
    <cofactor evidence="1 8">
        <name>pyridoxal 5'-phosphate</name>
        <dbReference type="ChEBI" id="CHEBI:597326"/>
    </cofactor>
</comment>
<dbReference type="GO" id="GO:0004760">
    <property type="term" value="F:L-serine-pyruvate transaminase activity"/>
    <property type="evidence" value="ECO:0007669"/>
    <property type="project" value="TreeGrafter"/>
</dbReference>
<keyword evidence="6" id="KW-0663">Pyridoxal phosphate</keyword>
<dbReference type="PANTHER" id="PTHR21152:SF40">
    <property type="entry name" value="ALANINE--GLYOXYLATE AMINOTRANSFERASE"/>
    <property type="match status" value="1"/>
</dbReference>
<evidence type="ECO:0000256" key="8">
    <source>
        <dbReference type="RuleBase" id="RU004504"/>
    </source>
</evidence>
<dbReference type="SUPFAM" id="SSF53383">
    <property type="entry name" value="PLP-dependent transferases"/>
    <property type="match status" value="1"/>
</dbReference>
<dbReference type="FunFam" id="3.40.640.10:FF:000027">
    <property type="entry name" value="Serine--pyruvate aminotransferase, mitochondrial"/>
    <property type="match status" value="1"/>
</dbReference>
<dbReference type="Gene3D" id="3.40.640.10">
    <property type="entry name" value="Type I PLP-dependent aspartate aminotransferase-like (Major domain)"/>
    <property type="match status" value="1"/>
</dbReference>
<gene>
    <name evidence="10" type="ORF">ONB1V03_LOCUS2522</name>
</gene>
<dbReference type="AlphaFoldDB" id="A0A7R9LGD4"/>
<name>A0A7R9LGD4_9ACAR</name>
<protein>
    <recommendedName>
        <fullName evidence="3">alanine--glyoxylate transaminase</fullName>
        <ecNumber evidence="3">2.6.1.44</ecNumber>
    </recommendedName>
</protein>
<evidence type="ECO:0000256" key="1">
    <source>
        <dbReference type="ARBA" id="ARBA00001933"/>
    </source>
</evidence>
<feature type="domain" description="Aminotransferase class V" evidence="9">
    <location>
        <begin position="21"/>
        <end position="329"/>
    </location>
</feature>
<evidence type="ECO:0000256" key="6">
    <source>
        <dbReference type="ARBA" id="ARBA00022898"/>
    </source>
</evidence>
<evidence type="ECO:0000313" key="11">
    <source>
        <dbReference type="Proteomes" id="UP000728032"/>
    </source>
</evidence>
<dbReference type="PROSITE" id="PS00595">
    <property type="entry name" value="AA_TRANSFER_CLASS_5"/>
    <property type="match status" value="1"/>
</dbReference>
<dbReference type="EC" id="2.6.1.44" evidence="3"/>
<sequence>MTPGPTNVSARVRAATGLPVVNHMDPQFFKVLRDVSAGIRYVFQTRNQYSLAITGSGTCAMETGICNLLERGDTFLVLVHGLWGERVALMGRKRGYKVIELKINRLGDVFDLKQIEEAVIQHKPQLLYVCHGDSSVGTLQPLDNIGNICHRNGCLLLVDAVVSLCSAPINTDRLEIDCIYCGAQKALSGPPGVSLISLSSGAVRRIKNRKTDVDSYYMDINWLAKAWGLDDDNNHQFIYHYTPAIPLMYGLREALAIVAEDGLYNTIERHGKCSLFVQKHITSLGLKFLVEKPEYRLPTILAVVVPNDIDGNEVVKHLSDFYNITIAGGLGPTAGKIWRIGFLGVNANDKSVVVKHLSDFYNITIAGGLGPTAGKIWRIGFLGVNANDKSVGVDGRCGGNHQLAFLFNYGDPRFSYPSITKINKACDINLNDLKDDLVKAVEKEYPGKKQVSKAAQVLFSSPLIPESECIKAKAPMVRTGDKQAQILNQKRFEAKDYRRFLETAFIEASRPGTRITLSQIICF</sequence>
<evidence type="ECO:0000256" key="5">
    <source>
        <dbReference type="ARBA" id="ARBA00022679"/>
    </source>
</evidence>
<dbReference type="GO" id="GO:0005777">
    <property type="term" value="C:peroxisome"/>
    <property type="evidence" value="ECO:0007669"/>
    <property type="project" value="TreeGrafter"/>
</dbReference>
<accession>A0A7R9LGD4</accession>
<dbReference type="EMBL" id="CAJPVJ010000598">
    <property type="protein sequence ID" value="CAG2162936.1"/>
    <property type="molecule type" value="Genomic_DNA"/>
</dbReference>
<dbReference type="InterPro" id="IPR020578">
    <property type="entry name" value="Aminotrans_V_PyrdxlP_BS"/>
</dbReference>
<evidence type="ECO:0000313" key="10">
    <source>
        <dbReference type="EMBL" id="CAD7640383.1"/>
    </source>
</evidence>
<dbReference type="GO" id="GO:0019265">
    <property type="term" value="P:glycine biosynthetic process, by transamination of glyoxylate"/>
    <property type="evidence" value="ECO:0007669"/>
    <property type="project" value="TreeGrafter"/>
</dbReference>
<dbReference type="PANTHER" id="PTHR21152">
    <property type="entry name" value="AMINOTRANSFERASE CLASS V"/>
    <property type="match status" value="1"/>
</dbReference>
<keyword evidence="5" id="KW-0808">Transferase</keyword>
<dbReference type="InterPro" id="IPR015424">
    <property type="entry name" value="PyrdxlP-dep_Trfase"/>
</dbReference>
<keyword evidence="4" id="KW-0032">Aminotransferase</keyword>
<keyword evidence="11" id="KW-1185">Reference proteome</keyword>
<evidence type="ECO:0000256" key="4">
    <source>
        <dbReference type="ARBA" id="ARBA00022576"/>
    </source>
</evidence>
<evidence type="ECO:0000256" key="2">
    <source>
        <dbReference type="ARBA" id="ARBA00009236"/>
    </source>
</evidence>
<dbReference type="Proteomes" id="UP000728032">
    <property type="component" value="Unassembled WGS sequence"/>
</dbReference>
<dbReference type="EMBL" id="OC915423">
    <property type="protein sequence ID" value="CAD7640383.1"/>
    <property type="molecule type" value="Genomic_DNA"/>
</dbReference>
<evidence type="ECO:0000256" key="3">
    <source>
        <dbReference type="ARBA" id="ARBA00013049"/>
    </source>
</evidence>
<evidence type="ECO:0000259" key="9">
    <source>
        <dbReference type="Pfam" id="PF00266"/>
    </source>
</evidence>